<feature type="chain" id="PRO_5025432376" evidence="1">
    <location>
        <begin position="23"/>
        <end position="55"/>
    </location>
</feature>
<evidence type="ECO:0000256" key="1">
    <source>
        <dbReference type="SAM" id="SignalP"/>
    </source>
</evidence>
<keyword evidence="1" id="KW-0732">Signal</keyword>
<accession>A0A699XBD1</accession>
<name>A0A699XBD1_TANCI</name>
<evidence type="ECO:0000313" key="2">
    <source>
        <dbReference type="EMBL" id="GFD55156.1"/>
    </source>
</evidence>
<gene>
    <name evidence="2" type="ORF">Tci_927125</name>
</gene>
<protein>
    <submittedName>
        <fullName evidence="2">Uncharacterized protein</fullName>
    </submittedName>
</protein>
<sequence>MRSRRIPLSIKVLPGLSAVCLAMGARLPVQLPAESTAFRQAQLTSPEVKTAEKLS</sequence>
<proteinExistence type="predicted"/>
<feature type="non-terminal residue" evidence="2">
    <location>
        <position position="55"/>
    </location>
</feature>
<reference evidence="2" key="1">
    <citation type="journal article" date="2019" name="Sci. Rep.">
        <title>Draft genome of Tanacetum cinerariifolium, the natural source of mosquito coil.</title>
        <authorList>
            <person name="Yamashiro T."/>
            <person name="Shiraishi A."/>
            <person name="Satake H."/>
            <person name="Nakayama K."/>
        </authorList>
    </citation>
    <scope>NUCLEOTIDE SEQUENCE</scope>
</reference>
<feature type="signal peptide" evidence="1">
    <location>
        <begin position="1"/>
        <end position="22"/>
    </location>
</feature>
<dbReference type="EMBL" id="BKCJ011814596">
    <property type="protein sequence ID" value="GFD55156.1"/>
    <property type="molecule type" value="Genomic_DNA"/>
</dbReference>
<comment type="caution">
    <text evidence="2">The sequence shown here is derived from an EMBL/GenBank/DDBJ whole genome shotgun (WGS) entry which is preliminary data.</text>
</comment>
<organism evidence="2">
    <name type="scientific">Tanacetum cinerariifolium</name>
    <name type="common">Dalmatian daisy</name>
    <name type="synonym">Chrysanthemum cinerariifolium</name>
    <dbReference type="NCBI Taxonomy" id="118510"/>
    <lineage>
        <taxon>Eukaryota</taxon>
        <taxon>Viridiplantae</taxon>
        <taxon>Streptophyta</taxon>
        <taxon>Embryophyta</taxon>
        <taxon>Tracheophyta</taxon>
        <taxon>Spermatophyta</taxon>
        <taxon>Magnoliopsida</taxon>
        <taxon>eudicotyledons</taxon>
        <taxon>Gunneridae</taxon>
        <taxon>Pentapetalae</taxon>
        <taxon>asterids</taxon>
        <taxon>campanulids</taxon>
        <taxon>Asterales</taxon>
        <taxon>Asteraceae</taxon>
        <taxon>Asteroideae</taxon>
        <taxon>Anthemideae</taxon>
        <taxon>Anthemidinae</taxon>
        <taxon>Tanacetum</taxon>
    </lineage>
</organism>
<dbReference type="AlphaFoldDB" id="A0A699XBD1"/>